<name>A0A4Y2NXG2_ARAVE</name>
<reference evidence="1 2" key="1">
    <citation type="journal article" date="2019" name="Sci. Rep.">
        <title>Orb-weaving spider Araneus ventricosus genome elucidates the spidroin gene catalogue.</title>
        <authorList>
            <person name="Kono N."/>
            <person name="Nakamura H."/>
            <person name="Ohtoshi R."/>
            <person name="Moran D.A.P."/>
            <person name="Shinohara A."/>
            <person name="Yoshida Y."/>
            <person name="Fujiwara M."/>
            <person name="Mori M."/>
            <person name="Tomita M."/>
            <person name="Arakawa K."/>
        </authorList>
    </citation>
    <scope>NUCLEOTIDE SEQUENCE [LARGE SCALE GENOMIC DNA]</scope>
</reference>
<protein>
    <submittedName>
        <fullName evidence="1">Uncharacterized protein</fullName>
    </submittedName>
</protein>
<accession>A0A4Y2NXG2</accession>
<dbReference type="EMBL" id="BGPR01009895">
    <property type="protein sequence ID" value="GBN42960.1"/>
    <property type="molecule type" value="Genomic_DNA"/>
</dbReference>
<dbReference type="Proteomes" id="UP000499080">
    <property type="component" value="Unassembled WGS sequence"/>
</dbReference>
<sequence length="91" mass="10221">MVKALLSSDGSRDIILLVTPPPQKLKVDIRTLREERHNTRLSFVVLTLLKAWWSPGSASASTPKVLQVLDRAPRKPAMYTSRMPAIKVDKK</sequence>
<keyword evidence="2" id="KW-1185">Reference proteome</keyword>
<proteinExistence type="predicted"/>
<organism evidence="1 2">
    <name type="scientific">Araneus ventricosus</name>
    <name type="common">Orbweaver spider</name>
    <name type="synonym">Epeira ventricosa</name>
    <dbReference type="NCBI Taxonomy" id="182803"/>
    <lineage>
        <taxon>Eukaryota</taxon>
        <taxon>Metazoa</taxon>
        <taxon>Ecdysozoa</taxon>
        <taxon>Arthropoda</taxon>
        <taxon>Chelicerata</taxon>
        <taxon>Arachnida</taxon>
        <taxon>Araneae</taxon>
        <taxon>Araneomorphae</taxon>
        <taxon>Entelegynae</taxon>
        <taxon>Araneoidea</taxon>
        <taxon>Araneidae</taxon>
        <taxon>Araneus</taxon>
    </lineage>
</organism>
<dbReference type="AlphaFoldDB" id="A0A4Y2NXG2"/>
<gene>
    <name evidence="1" type="ORF">AVEN_113270_1</name>
</gene>
<evidence type="ECO:0000313" key="2">
    <source>
        <dbReference type="Proteomes" id="UP000499080"/>
    </source>
</evidence>
<comment type="caution">
    <text evidence="1">The sequence shown here is derived from an EMBL/GenBank/DDBJ whole genome shotgun (WGS) entry which is preliminary data.</text>
</comment>
<evidence type="ECO:0000313" key="1">
    <source>
        <dbReference type="EMBL" id="GBN42960.1"/>
    </source>
</evidence>